<evidence type="ECO:0000313" key="1">
    <source>
        <dbReference type="EMBL" id="MBB6545859.1"/>
    </source>
</evidence>
<dbReference type="EMBL" id="JACHMI010000001">
    <property type="protein sequence ID" value="MBB6545859.1"/>
    <property type="molecule type" value="Genomic_DNA"/>
</dbReference>
<keyword evidence="2" id="KW-1185">Reference proteome</keyword>
<dbReference type="AlphaFoldDB" id="A0A7X0NLV5"/>
<accession>A0A7X0NLV5</accession>
<evidence type="ECO:0000313" key="2">
    <source>
        <dbReference type="Proteomes" id="UP000565579"/>
    </source>
</evidence>
<proteinExistence type="predicted"/>
<organism evidence="1 2">
    <name type="scientific">Nonomuraea rubra</name>
    <dbReference type="NCBI Taxonomy" id="46180"/>
    <lineage>
        <taxon>Bacteria</taxon>
        <taxon>Bacillati</taxon>
        <taxon>Actinomycetota</taxon>
        <taxon>Actinomycetes</taxon>
        <taxon>Streptosporangiales</taxon>
        <taxon>Streptosporangiaceae</taxon>
        <taxon>Nonomuraea</taxon>
    </lineage>
</organism>
<gene>
    <name evidence="1" type="ORF">HD593_000654</name>
</gene>
<comment type="caution">
    <text evidence="1">The sequence shown here is derived from an EMBL/GenBank/DDBJ whole genome shotgun (WGS) entry which is preliminary data.</text>
</comment>
<name>A0A7X0NLV5_9ACTN</name>
<dbReference type="RefSeq" id="WP_185100641.1">
    <property type="nucleotide sequence ID" value="NZ_BAAAXY010000106.1"/>
</dbReference>
<sequence>MSGEALDERTRVGSGLEVVIDSTVGTADLHPAYGYALDLLSTLNEVIRAVRIAQQIKERVGALEELPVEVDTFSREVIELLELMVYRESVGVVSRGNVHLRSISMNSPLTLELVTTGAGGAGVISAVVYLFRNPDKIGSWFPRLQASWYNGRAEAEKARRAYEKLRKARTRMRELDR</sequence>
<reference evidence="1 2" key="1">
    <citation type="submission" date="2020-08" db="EMBL/GenBank/DDBJ databases">
        <title>Sequencing the genomes of 1000 actinobacteria strains.</title>
        <authorList>
            <person name="Klenk H.-P."/>
        </authorList>
    </citation>
    <scope>NUCLEOTIDE SEQUENCE [LARGE SCALE GENOMIC DNA]</scope>
    <source>
        <strain evidence="1 2">DSM 43768</strain>
    </source>
</reference>
<protein>
    <submittedName>
        <fullName evidence="1">Uncharacterized protein</fullName>
    </submittedName>
</protein>
<dbReference type="Proteomes" id="UP000565579">
    <property type="component" value="Unassembled WGS sequence"/>
</dbReference>